<dbReference type="AlphaFoldDB" id="A0A1Z5HV79"/>
<gene>
    <name evidence="3" type="ORF">KKC1_25700</name>
</gene>
<comment type="caution">
    <text evidence="3">The sequence shown here is derived from an EMBL/GenBank/DDBJ whole genome shotgun (WGS) entry which is preliminary data.</text>
</comment>
<evidence type="ECO:0000256" key="1">
    <source>
        <dbReference type="ARBA" id="ARBA00009108"/>
    </source>
</evidence>
<evidence type="ECO:0008006" key="5">
    <source>
        <dbReference type="Google" id="ProtNLM"/>
    </source>
</evidence>
<dbReference type="PANTHER" id="PTHR37313:SF2">
    <property type="entry name" value="UPF0749 PROTEIN YLXX"/>
    <property type="match status" value="1"/>
</dbReference>
<feature type="coiled-coil region" evidence="2">
    <location>
        <begin position="196"/>
        <end position="223"/>
    </location>
</feature>
<organism evidence="3 4">
    <name type="scientific">Calderihabitans maritimus</name>
    <dbReference type="NCBI Taxonomy" id="1246530"/>
    <lineage>
        <taxon>Bacteria</taxon>
        <taxon>Bacillati</taxon>
        <taxon>Bacillota</taxon>
        <taxon>Clostridia</taxon>
        <taxon>Neomoorellales</taxon>
        <taxon>Calderihabitantaceae</taxon>
        <taxon>Calderihabitans</taxon>
    </lineage>
</organism>
<evidence type="ECO:0000313" key="4">
    <source>
        <dbReference type="Proteomes" id="UP000197032"/>
    </source>
</evidence>
<dbReference type="Proteomes" id="UP000197032">
    <property type="component" value="Unassembled WGS sequence"/>
</dbReference>
<evidence type="ECO:0000256" key="2">
    <source>
        <dbReference type="SAM" id="Coils"/>
    </source>
</evidence>
<dbReference type="OrthoDB" id="9776196at2"/>
<proteinExistence type="inferred from homology"/>
<dbReference type="Gene3D" id="3.30.70.1880">
    <property type="entry name" value="Protein of unknown function DUF881"/>
    <property type="match status" value="1"/>
</dbReference>
<dbReference type="Pfam" id="PF05949">
    <property type="entry name" value="DUF881"/>
    <property type="match status" value="1"/>
</dbReference>
<protein>
    <recommendedName>
        <fullName evidence="5">DUF881 domain-containing protein</fullName>
    </recommendedName>
</protein>
<accession>A0A1Z5HV79</accession>
<dbReference type="EMBL" id="BDGJ01000142">
    <property type="protein sequence ID" value="GAW93436.1"/>
    <property type="molecule type" value="Genomic_DNA"/>
</dbReference>
<comment type="similarity">
    <text evidence="1">Belongs to the UPF0749 family.</text>
</comment>
<reference evidence="4" key="1">
    <citation type="journal article" date="2017" name="Appl. Environ. Microbiol.">
        <title>Genomic Analysis of Calderihabitans maritimus KKC1, a Thermophilic, Hydrogenogenic, Carboxydotrophic Bacterium Isolated from Marine Sediment.</title>
        <authorList>
            <person name="Omae K."/>
            <person name="Yoneda Y."/>
            <person name="Fukuyama Y."/>
            <person name="Yoshida T."/>
            <person name="Sako Y."/>
        </authorList>
    </citation>
    <scope>NUCLEOTIDE SEQUENCE [LARGE SCALE GENOMIC DNA]</scope>
    <source>
        <strain evidence="4">KKC1</strain>
    </source>
</reference>
<evidence type="ECO:0000313" key="3">
    <source>
        <dbReference type="EMBL" id="GAW93436.1"/>
    </source>
</evidence>
<sequence>MVRLRTGQNNALPVALLSLMMVVILFNSVLLARAAGYLHFPGELSSLKVARQGAMHVIEYSEKLASDAGVIGNSAVRDVLAHFKYEIERAATPAEIARLVIEYGRQVQEVILREQDNLRRQIVVNIINQDPNLPKFKGKSLITVSKDTDKAVKIVDGTGVLAEETKEKIRNHKLMEGTWSIIEISVQDGQATLVTARSLQDQIDMLEKEVSNLRSQLQQISIQAGYAEMTGSGIIVELYDAQEGYSSVDIVHDRDVRDVVNELFAAGAAGISVGGQRLIATSSIRCAGPIILVNQHPIAVNPIVIKAIGDPEVLASSLDLIRAELEDFGIQVIITPSQEITLPPYKEKK</sequence>
<dbReference type="InterPro" id="IPR010273">
    <property type="entry name" value="DUF881"/>
</dbReference>
<name>A0A1Z5HV79_9FIRM</name>
<keyword evidence="2" id="KW-0175">Coiled coil</keyword>
<dbReference type="RefSeq" id="WP_088554577.1">
    <property type="nucleotide sequence ID" value="NZ_BDGJ01000142.1"/>
</dbReference>
<dbReference type="PANTHER" id="PTHR37313">
    <property type="entry name" value="UPF0749 PROTEIN RV1825"/>
    <property type="match status" value="1"/>
</dbReference>
<keyword evidence="4" id="KW-1185">Reference proteome</keyword>